<feature type="domain" description="DUF4440" evidence="1">
    <location>
        <begin position="39"/>
        <end position="140"/>
    </location>
</feature>
<keyword evidence="3" id="KW-1185">Reference proteome</keyword>
<accession>A0A517NWT7</accession>
<name>A0A517NWT7_9BACT</name>
<dbReference type="EMBL" id="CP036526">
    <property type="protein sequence ID" value="QDT11568.1"/>
    <property type="molecule type" value="Genomic_DNA"/>
</dbReference>
<gene>
    <name evidence="2" type="ORF">K239x_35680</name>
</gene>
<evidence type="ECO:0000313" key="2">
    <source>
        <dbReference type="EMBL" id="QDT11568.1"/>
    </source>
</evidence>
<protein>
    <recommendedName>
        <fullName evidence="1">DUF4440 domain-containing protein</fullName>
    </recommendedName>
</protein>
<dbReference type="InterPro" id="IPR027843">
    <property type="entry name" value="DUF4440"/>
</dbReference>
<organism evidence="2 3">
    <name type="scientific">Stieleria marina</name>
    <dbReference type="NCBI Taxonomy" id="1930275"/>
    <lineage>
        <taxon>Bacteria</taxon>
        <taxon>Pseudomonadati</taxon>
        <taxon>Planctomycetota</taxon>
        <taxon>Planctomycetia</taxon>
        <taxon>Pirellulales</taxon>
        <taxon>Pirellulaceae</taxon>
        <taxon>Stieleria</taxon>
    </lineage>
</organism>
<evidence type="ECO:0000313" key="3">
    <source>
        <dbReference type="Proteomes" id="UP000319817"/>
    </source>
</evidence>
<evidence type="ECO:0000259" key="1">
    <source>
        <dbReference type="Pfam" id="PF14534"/>
    </source>
</evidence>
<dbReference type="Pfam" id="PF14534">
    <property type="entry name" value="DUF4440"/>
    <property type="match status" value="1"/>
</dbReference>
<proteinExistence type="predicted"/>
<dbReference type="AlphaFoldDB" id="A0A517NWT7"/>
<reference evidence="2 3" key="1">
    <citation type="submission" date="2019-02" db="EMBL/GenBank/DDBJ databases">
        <title>Deep-cultivation of Planctomycetes and their phenomic and genomic characterization uncovers novel biology.</title>
        <authorList>
            <person name="Wiegand S."/>
            <person name="Jogler M."/>
            <person name="Boedeker C."/>
            <person name="Pinto D."/>
            <person name="Vollmers J."/>
            <person name="Rivas-Marin E."/>
            <person name="Kohn T."/>
            <person name="Peeters S.H."/>
            <person name="Heuer A."/>
            <person name="Rast P."/>
            <person name="Oberbeckmann S."/>
            <person name="Bunk B."/>
            <person name="Jeske O."/>
            <person name="Meyerdierks A."/>
            <person name="Storesund J.E."/>
            <person name="Kallscheuer N."/>
            <person name="Luecker S."/>
            <person name="Lage O.M."/>
            <person name="Pohl T."/>
            <person name="Merkel B.J."/>
            <person name="Hornburger P."/>
            <person name="Mueller R.-W."/>
            <person name="Bruemmer F."/>
            <person name="Labrenz M."/>
            <person name="Spormann A.M."/>
            <person name="Op den Camp H."/>
            <person name="Overmann J."/>
            <person name="Amann R."/>
            <person name="Jetten M.S.M."/>
            <person name="Mascher T."/>
            <person name="Medema M.H."/>
            <person name="Devos D.P."/>
            <person name="Kaster A.-K."/>
            <person name="Ovreas L."/>
            <person name="Rohde M."/>
            <person name="Galperin M.Y."/>
            <person name="Jogler C."/>
        </authorList>
    </citation>
    <scope>NUCLEOTIDE SEQUENCE [LARGE SCALE GENOMIC DNA]</scope>
    <source>
        <strain evidence="2 3">K23_9</strain>
    </source>
</reference>
<dbReference type="Proteomes" id="UP000319817">
    <property type="component" value="Chromosome"/>
</dbReference>
<dbReference type="Gene3D" id="3.10.450.50">
    <property type="match status" value="1"/>
</dbReference>
<sequence>MNVSVLLRQSLCVGFCLGGVLFARGMAEAADHPAFAPVKEMFDAMSRHDGKAMQETATEDFQLLEHGEDWTMQKLIDAVQPKGKPYQRKNFFKQIRARQNGGVAWVSYWNKAEIRRESKLRTLVWLESAVMVKEDDRWKIQLMHSTRLESDEHPTDIQWVPFEATP</sequence>
<dbReference type="InterPro" id="IPR032710">
    <property type="entry name" value="NTF2-like_dom_sf"/>
</dbReference>
<dbReference type="SUPFAM" id="SSF54427">
    <property type="entry name" value="NTF2-like"/>
    <property type="match status" value="1"/>
</dbReference>